<comment type="caution">
    <text evidence="2">The sequence shown here is derived from an EMBL/GenBank/DDBJ whole genome shotgun (WGS) entry which is preliminary data.</text>
</comment>
<sequence length="271" mass="27915">MSAPAGHVGASDGASGAAEPGQGQQASGNIDGGDSLVRTAKGRASIGDFLTRNAWATGARPSTAGTHSDDSGVAAPRTGVDTAVAAVSPASGVIDPRASTPEEDDVYSDLSDEQVQNLANRLEHVMVQRLQQQIVLRSTSFSGTRSRGSRSAATGRCATLVAVWIYGYIDGSVHGEYDDPGADVFNGATNFYTGGTVPVPAASVPRSVANRRVATSVPVGKFDPEQGEAVLGVVRSEYGHSTGLGEIVGVLSLPQGRNWKAVVESFKHPKL</sequence>
<proteinExistence type="predicted"/>
<evidence type="ECO:0000256" key="1">
    <source>
        <dbReference type="SAM" id="MobiDB-lite"/>
    </source>
</evidence>
<name>A0A9W6TJU1_9STRA</name>
<evidence type="ECO:0000313" key="2">
    <source>
        <dbReference type="EMBL" id="GMF14690.1"/>
    </source>
</evidence>
<dbReference type="AlphaFoldDB" id="A0A9W6TJU1"/>
<keyword evidence="3" id="KW-1185">Reference proteome</keyword>
<accession>A0A9W6TJU1</accession>
<gene>
    <name evidence="2" type="ORF">Pfra01_000014600</name>
</gene>
<organism evidence="2 3">
    <name type="scientific">Phytophthora fragariaefolia</name>
    <dbReference type="NCBI Taxonomy" id="1490495"/>
    <lineage>
        <taxon>Eukaryota</taxon>
        <taxon>Sar</taxon>
        <taxon>Stramenopiles</taxon>
        <taxon>Oomycota</taxon>
        <taxon>Peronosporomycetes</taxon>
        <taxon>Peronosporales</taxon>
        <taxon>Peronosporaceae</taxon>
        <taxon>Phytophthora</taxon>
    </lineage>
</organism>
<dbReference type="Proteomes" id="UP001165121">
    <property type="component" value="Unassembled WGS sequence"/>
</dbReference>
<evidence type="ECO:0000313" key="3">
    <source>
        <dbReference type="Proteomes" id="UP001165121"/>
    </source>
</evidence>
<feature type="region of interest" description="Disordered" evidence="1">
    <location>
        <begin position="1"/>
        <end position="36"/>
    </location>
</feature>
<protein>
    <submittedName>
        <fullName evidence="2">Unnamed protein product</fullName>
    </submittedName>
</protein>
<feature type="region of interest" description="Disordered" evidence="1">
    <location>
        <begin position="84"/>
        <end position="108"/>
    </location>
</feature>
<dbReference type="EMBL" id="BSXT01000011">
    <property type="protein sequence ID" value="GMF14690.1"/>
    <property type="molecule type" value="Genomic_DNA"/>
</dbReference>
<reference evidence="2" key="1">
    <citation type="submission" date="2023-04" db="EMBL/GenBank/DDBJ databases">
        <title>Phytophthora fragariaefolia NBRC 109709.</title>
        <authorList>
            <person name="Ichikawa N."/>
            <person name="Sato H."/>
            <person name="Tonouchi N."/>
        </authorList>
    </citation>
    <scope>NUCLEOTIDE SEQUENCE</scope>
    <source>
        <strain evidence="2">NBRC 109709</strain>
    </source>
</reference>